<dbReference type="AlphaFoldDB" id="A0A1B1YF82"/>
<protein>
    <submittedName>
        <fullName evidence="2">Manganese catalase</fullName>
    </submittedName>
</protein>
<dbReference type="PIRSF" id="PIRSF010606">
    <property type="entry name" value="Spore_coat_CotJB"/>
    <property type="match status" value="1"/>
</dbReference>
<dbReference type="RefSeq" id="WP_015359783.1">
    <property type="nucleotide sequence ID" value="NZ_CP014672.1"/>
</dbReference>
<dbReference type="InterPro" id="IPR024207">
    <property type="entry name" value="CotJB_dom"/>
</dbReference>
<evidence type="ECO:0000313" key="3">
    <source>
        <dbReference type="Proteomes" id="UP000092971"/>
    </source>
</evidence>
<reference evidence="2 3" key="1">
    <citation type="submission" date="2016-02" db="EMBL/GenBank/DDBJ databases">
        <title>Comparison of Clostridium stercorarium subspecies using comparative genomics and transcriptomics.</title>
        <authorList>
            <person name="Schellenberg J."/>
            <person name="Thallinger G."/>
            <person name="Levin D.B."/>
            <person name="Zhang X."/>
            <person name="Alvare G."/>
            <person name="Fristensky B."/>
            <person name="Sparling R."/>
        </authorList>
    </citation>
    <scope>NUCLEOTIDE SEQUENCE [LARGE SCALE GENOMIC DNA]</scope>
    <source>
        <strain evidence="2 3">DSM 2910</strain>
    </source>
</reference>
<dbReference type="OrthoDB" id="9804099at2"/>
<evidence type="ECO:0000313" key="2">
    <source>
        <dbReference type="EMBL" id="ANW99393.1"/>
    </source>
</evidence>
<evidence type="ECO:0000259" key="1">
    <source>
        <dbReference type="Pfam" id="PF12652"/>
    </source>
</evidence>
<dbReference type="EMBL" id="CP014672">
    <property type="protein sequence ID" value="ANW99393.1"/>
    <property type="molecule type" value="Genomic_DNA"/>
</dbReference>
<gene>
    <name evidence="2" type="ORF">CSTERTH_10315</name>
</gene>
<proteinExistence type="predicted"/>
<name>A0A1B1YF82_THEST</name>
<organism evidence="2 3">
    <name type="scientific">Thermoclostridium stercorarium subsp. thermolacticum DSM 2910</name>
    <dbReference type="NCBI Taxonomy" id="1121336"/>
    <lineage>
        <taxon>Bacteria</taxon>
        <taxon>Bacillati</taxon>
        <taxon>Bacillota</taxon>
        <taxon>Clostridia</taxon>
        <taxon>Eubacteriales</taxon>
        <taxon>Oscillospiraceae</taxon>
        <taxon>Thermoclostridium</taxon>
    </lineage>
</organism>
<dbReference type="InterPro" id="IPR016571">
    <property type="entry name" value="Spore_coat_assembly_CotJB"/>
</dbReference>
<sequence length="83" mass="10037">MDERQKLLEQIMAYDFCLVDLGLFLDTHPSDANALKDYRMCYEESQKLRKIYEEKYGPLSLRHLPNPNCWQWVDSPWPWEKEA</sequence>
<feature type="domain" description="Protein CotJB" evidence="1">
    <location>
        <begin position="6"/>
        <end position="80"/>
    </location>
</feature>
<accession>A0A1B1YF82</accession>
<dbReference type="Pfam" id="PF12652">
    <property type="entry name" value="CotJB"/>
    <property type="match status" value="1"/>
</dbReference>
<dbReference type="Proteomes" id="UP000092971">
    <property type="component" value="Chromosome"/>
</dbReference>